<dbReference type="Pfam" id="PF00668">
    <property type="entry name" value="Condensation"/>
    <property type="match status" value="2"/>
</dbReference>
<protein>
    <recommendedName>
        <fullName evidence="5">Carrier domain-containing protein</fullName>
    </recommendedName>
</protein>
<feature type="domain" description="Carrier" evidence="5">
    <location>
        <begin position="2147"/>
        <end position="2222"/>
    </location>
</feature>
<dbReference type="SUPFAM" id="SSF56801">
    <property type="entry name" value="Acetyl-CoA synthetase-like"/>
    <property type="match status" value="2"/>
</dbReference>
<dbReference type="Proteomes" id="UP001500037">
    <property type="component" value="Unassembled WGS sequence"/>
</dbReference>
<accession>A0ABN1VYX5</accession>
<dbReference type="CDD" id="cd05930">
    <property type="entry name" value="A_NRPS"/>
    <property type="match status" value="1"/>
</dbReference>
<dbReference type="EMBL" id="BAAALF010000019">
    <property type="protein sequence ID" value="GAA1227031.1"/>
    <property type="molecule type" value="Genomic_DNA"/>
</dbReference>
<dbReference type="Gene3D" id="3.30.300.30">
    <property type="match status" value="2"/>
</dbReference>
<dbReference type="SUPFAM" id="SSF47336">
    <property type="entry name" value="ACP-like"/>
    <property type="match status" value="2"/>
</dbReference>
<dbReference type="InterPro" id="IPR036736">
    <property type="entry name" value="ACP-like_sf"/>
</dbReference>
<dbReference type="InterPro" id="IPR010071">
    <property type="entry name" value="AA_adenyl_dom"/>
</dbReference>
<dbReference type="Gene3D" id="3.40.50.980">
    <property type="match status" value="4"/>
</dbReference>
<feature type="region of interest" description="Disordered" evidence="4">
    <location>
        <begin position="954"/>
        <end position="978"/>
    </location>
</feature>
<dbReference type="PANTHER" id="PTHR45527">
    <property type="entry name" value="NONRIBOSOMAL PEPTIDE SYNTHETASE"/>
    <property type="match status" value="1"/>
</dbReference>
<dbReference type="CDD" id="cd19531">
    <property type="entry name" value="LCL_NRPS-like"/>
    <property type="match status" value="2"/>
</dbReference>
<dbReference type="InterPro" id="IPR023213">
    <property type="entry name" value="CAT-like_dom_sf"/>
</dbReference>
<dbReference type="InterPro" id="IPR029058">
    <property type="entry name" value="AB_hydrolase_fold"/>
</dbReference>
<keyword evidence="3" id="KW-0597">Phosphoprotein</keyword>
<dbReference type="Gene3D" id="2.30.38.10">
    <property type="entry name" value="Luciferase, Domain 3"/>
    <property type="match status" value="1"/>
</dbReference>
<dbReference type="InterPro" id="IPR006162">
    <property type="entry name" value="Ppantetheine_attach_site"/>
</dbReference>
<dbReference type="SMART" id="SM00823">
    <property type="entry name" value="PKS_PP"/>
    <property type="match status" value="2"/>
</dbReference>
<dbReference type="PANTHER" id="PTHR45527:SF1">
    <property type="entry name" value="FATTY ACID SYNTHASE"/>
    <property type="match status" value="1"/>
</dbReference>
<feature type="domain" description="Carrier" evidence="5">
    <location>
        <begin position="977"/>
        <end position="1052"/>
    </location>
</feature>
<evidence type="ECO:0000256" key="1">
    <source>
        <dbReference type="ARBA" id="ARBA00001957"/>
    </source>
</evidence>
<dbReference type="Pfam" id="PF13193">
    <property type="entry name" value="AMP-binding_C"/>
    <property type="match status" value="2"/>
</dbReference>
<dbReference type="InterPro" id="IPR042099">
    <property type="entry name" value="ANL_N_sf"/>
</dbReference>
<dbReference type="InterPro" id="IPR000873">
    <property type="entry name" value="AMP-dep_synth/lig_dom"/>
</dbReference>
<evidence type="ECO:0000259" key="5">
    <source>
        <dbReference type="PROSITE" id="PS50075"/>
    </source>
</evidence>
<evidence type="ECO:0000313" key="6">
    <source>
        <dbReference type="EMBL" id="GAA1227031.1"/>
    </source>
</evidence>
<dbReference type="PROSITE" id="PS50075">
    <property type="entry name" value="CARRIER"/>
    <property type="match status" value="2"/>
</dbReference>
<feature type="compositionally biased region" description="Basic and acidic residues" evidence="4">
    <location>
        <begin position="1870"/>
        <end position="1881"/>
    </location>
</feature>
<dbReference type="PROSITE" id="PS00455">
    <property type="entry name" value="AMP_BINDING"/>
    <property type="match status" value="2"/>
</dbReference>
<dbReference type="InterPro" id="IPR009081">
    <property type="entry name" value="PP-bd_ACP"/>
</dbReference>
<dbReference type="InterPro" id="IPR025110">
    <property type="entry name" value="AMP-bd_C"/>
</dbReference>
<dbReference type="Gene3D" id="3.30.559.10">
    <property type="entry name" value="Chloramphenicol acetyltransferase-like domain"/>
    <property type="match status" value="2"/>
</dbReference>
<dbReference type="NCBIfam" id="TIGR01733">
    <property type="entry name" value="AA-adenyl-dom"/>
    <property type="match status" value="1"/>
</dbReference>
<proteinExistence type="predicted"/>
<dbReference type="PROSITE" id="PS00012">
    <property type="entry name" value="PHOSPHOPANTETHEINE"/>
    <property type="match status" value="1"/>
</dbReference>
<dbReference type="InterPro" id="IPR020845">
    <property type="entry name" value="AMP-binding_CS"/>
</dbReference>
<evidence type="ECO:0000256" key="2">
    <source>
        <dbReference type="ARBA" id="ARBA00022450"/>
    </source>
</evidence>
<feature type="compositionally biased region" description="Basic and acidic residues" evidence="4">
    <location>
        <begin position="1914"/>
        <end position="1925"/>
    </location>
</feature>
<comment type="cofactor">
    <cofactor evidence="1">
        <name>pantetheine 4'-phosphate</name>
        <dbReference type="ChEBI" id="CHEBI:47942"/>
    </cofactor>
</comment>
<feature type="region of interest" description="Disordered" evidence="4">
    <location>
        <begin position="1853"/>
        <end position="1954"/>
    </location>
</feature>
<evidence type="ECO:0000256" key="3">
    <source>
        <dbReference type="ARBA" id="ARBA00022553"/>
    </source>
</evidence>
<dbReference type="Gene3D" id="3.40.50.12780">
    <property type="entry name" value="N-terminal domain of ligase-like"/>
    <property type="match status" value="1"/>
</dbReference>
<name>A0ABN1VYX5_9ACTN</name>
<organism evidence="6 7">
    <name type="scientific">Kitasatospora nipponensis</name>
    <dbReference type="NCBI Taxonomy" id="258049"/>
    <lineage>
        <taxon>Bacteria</taxon>
        <taxon>Bacillati</taxon>
        <taxon>Actinomycetota</taxon>
        <taxon>Actinomycetes</taxon>
        <taxon>Kitasatosporales</taxon>
        <taxon>Streptomycetaceae</taxon>
        <taxon>Kitasatospora</taxon>
    </lineage>
</organism>
<evidence type="ECO:0000313" key="7">
    <source>
        <dbReference type="Proteomes" id="UP001500037"/>
    </source>
</evidence>
<sequence>METGDGGYPLSFAQEQLWFLDQLRAGASTEYLLHEAFRLRGELDRPALRAALSQLAARHEVLRTRYGTEDGAGFQLVDEPAPVEPTVVDLSGLDHERQQVRLGELRAAELGTPIDLRTRAPWRLVLVELGPEESVLLVTVHHIAFDGWSWGVLTEELRTLYSAFRSGAADPLEPLAVQYVDYAQWQRETWEASAPLMDRQRAYWRERLADLEPLDLPTDRRRPAQWESAGSSVPFTVPAALATRLAELGRARGATPFMVHLAAFQLLLGRWAGSSQVAVGMSIARREQPELAQLIGMFLNTVVLRTDLSGSPGFTELLARVRESTLDAHENLDVPFERVVADLAPERDLSRNTVFQVGFALHKDRQQPFRLEGLEVELCESVTAGSAFDLSLHLAERPDGSLGGTLLYPTALFDRVRIERMAASLLRLLADLVERPELPVERLRIVPDEELAQLERWNRTGAPAPEPSLIELFLAQAQATPHAVAVLGGEREIGYGELAGRVRRLAGYLRTQGVRSETPVGVAMHGGADLVTTLLAVLAAGGLYVPLAPDYPIDRLAFMLADAGVGLLLTEESLRERLPAHPRVIAVDSAWPQIEDEAGADLPLPSVGAAHAAYVMYTSGSTGRPKGVVVTHAGFRNRALWSVDHYALGPADRVLQKTMIGFDASMWEFLSPLLCGAAVVTAPRDAHRDPALMVRAVAEHGVTVLQVVPSVLRLLLGEPGLAACTSLRVLCSAGEPLPAELCARLRTVVDAEVFNTYGPTECTIDSTVWRYDGVAPGEIVPIGRPLPAVRAYVVDAQEQLVPVGVPGELRVGGLCLARGYLGRGGLTADRFAPDPFATTPGERWYRTGDLVRRREDGALEFLGRIDEQVKVRGVRIEPGEIEAALRTHPAVAAAVVTAHRSGGGELDLVAYTVAAAEGPAIAEELRAHLAERLPETMMPAVLIALDALPLTPSGKVDRRRLPSPQGRSRPGPDGWVAPRTASERAVAELMAEILEVEKVGAEDDFFLLGGHSLLAIRLMLRLRRAFGIKLTVGDLFTARTVASLAALVEGAAADSEGPALRPVPRTGELPLSSGQQRMWFLDQLEPGSDEYLIPLALRLRGPLDVVALRGALEAIAAKHEVLRTRYLSNGGDPRQVVDPAGPIAWTLSDLSGEPDAEAKARRLLERVSGRSFDLAGEHPLRVTVIRTAPQDHLLALTLHHIAFDAWSMGIFLRDLDQAYRALAAGQPSPLRAQPVQYADFAAWQRERQSVVESARQLDYWRDRLAGLTPVELPTDRLRSAVRDARGATLSVDVPAPIGRALAQLADERGATPFMALLAAFQVLLGRHTGRADVAVGTPVAGRTRQESEELVGFFTNTLVLRNDLGGNPAFTDFLEQVREVSLGAFAHQDVPFEHLVDALRPERDLSRNPLFQVMFELQHLADLPTELGAASVEMVETGPAVAKFDLTLTVARHGDGRLECCFEYATALFDRAGVERLAGHYLTLLGAVTADPTARIDDLAMLTEDERHRLLTRWADPQAATVAHLDPAEQHGLTVPQLFERQAARTPHAPAVVCGALTLSYAQLDARVEELAQRLRRLGVRPETVVGSCLQRSAQAVVVLLAVLRAGGVYVPFDPEHPAERLDFMLADAGAELVVTSAAFAGRLGAGERLGASTRRLLVVDGDEGLDAPLPDRPPTGAAGALPSPAPRQLAYVIYTSGSTGRPKGVMIEHRSYAHHCRMIADSYGIAPGERVVLLSALTFDVAMDQIAATLVAGATVVVGDPVFWTPAELPARLAEHAVTIVEITPAYYRAMLESPELHRLTSLKLMNVGSDVVTVADARRWAELGLPGRFLCNYGPTEATVTCLLHPVEANRAGSGASEPKGAPVSKATTDKRPRYEGAPERGVSTPGQERPEANRAGSGASEPKGAPVSKATTDKRPRYEGAPERGVSTPGQERPEANRAGSGAATLPLGRPVGGTRALVLDADLRPVPVGVPGELCLGGARLARGYHRRPGLTAERFVPDPLATDPGRRLYRTGDLVRHRADGVIEFLGRIDQQVKVRGLRIELGEIEAALLRHPAVQQATAVATRTAPGENRLVGYLVARPQATLPDPEALRAHLRELLPEYMIPAQWVTLDAMPLTTSGKVDRKALPDPAQAAAHGARAYLAPRDPAEEAVAGFWSELLGVRRVGVLDDFFALGGHSLLATRVLARIREGFGVDLPLRLLFEATTVADLAAAICEAVETDIARLTDDEVESLLSEKGVR</sequence>
<evidence type="ECO:0000256" key="4">
    <source>
        <dbReference type="SAM" id="MobiDB-lite"/>
    </source>
</evidence>
<keyword evidence="2" id="KW-0596">Phosphopantetheine</keyword>
<dbReference type="Gene3D" id="3.30.559.30">
    <property type="entry name" value="Nonribosomal peptide synthetase, condensation domain"/>
    <property type="match status" value="2"/>
</dbReference>
<dbReference type="SUPFAM" id="SSF52777">
    <property type="entry name" value="CoA-dependent acyltransferases"/>
    <property type="match status" value="4"/>
</dbReference>
<gene>
    <name evidence="6" type="ORF">GCM10009665_16930</name>
</gene>
<comment type="caution">
    <text evidence="6">The sequence shown here is derived from an EMBL/GenBank/DDBJ whole genome shotgun (WGS) entry which is preliminary data.</text>
</comment>
<keyword evidence="7" id="KW-1185">Reference proteome</keyword>
<dbReference type="Pfam" id="PF00550">
    <property type="entry name" value="PP-binding"/>
    <property type="match status" value="2"/>
</dbReference>
<dbReference type="InterPro" id="IPR001242">
    <property type="entry name" value="Condensation_dom"/>
</dbReference>
<dbReference type="Gene3D" id="1.10.1200.10">
    <property type="entry name" value="ACP-like"/>
    <property type="match status" value="1"/>
</dbReference>
<dbReference type="CDD" id="cd17646">
    <property type="entry name" value="A_NRPS_AB3403-like"/>
    <property type="match status" value="1"/>
</dbReference>
<dbReference type="InterPro" id="IPR045851">
    <property type="entry name" value="AMP-bd_C_sf"/>
</dbReference>
<reference evidence="6 7" key="1">
    <citation type="journal article" date="2019" name="Int. J. Syst. Evol. Microbiol.">
        <title>The Global Catalogue of Microorganisms (GCM) 10K type strain sequencing project: providing services to taxonomists for standard genome sequencing and annotation.</title>
        <authorList>
            <consortium name="The Broad Institute Genomics Platform"/>
            <consortium name="The Broad Institute Genome Sequencing Center for Infectious Disease"/>
            <person name="Wu L."/>
            <person name="Ma J."/>
        </authorList>
    </citation>
    <scope>NUCLEOTIDE SEQUENCE [LARGE SCALE GENOMIC DNA]</scope>
    <source>
        <strain evidence="6 7">JCM 13004</strain>
    </source>
</reference>
<dbReference type="InterPro" id="IPR020806">
    <property type="entry name" value="PKS_PP-bd"/>
</dbReference>
<dbReference type="Pfam" id="PF00501">
    <property type="entry name" value="AMP-binding"/>
    <property type="match status" value="3"/>
</dbReference>
<dbReference type="Gene3D" id="3.40.50.1820">
    <property type="entry name" value="alpha/beta hydrolase"/>
    <property type="match status" value="1"/>
</dbReference>